<organism evidence="3 4">
    <name type="scientific">Datura stramonium</name>
    <name type="common">Jimsonweed</name>
    <name type="synonym">Common thornapple</name>
    <dbReference type="NCBI Taxonomy" id="4076"/>
    <lineage>
        <taxon>Eukaryota</taxon>
        <taxon>Viridiplantae</taxon>
        <taxon>Streptophyta</taxon>
        <taxon>Embryophyta</taxon>
        <taxon>Tracheophyta</taxon>
        <taxon>Spermatophyta</taxon>
        <taxon>Magnoliopsida</taxon>
        <taxon>eudicotyledons</taxon>
        <taxon>Gunneridae</taxon>
        <taxon>Pentapetalae</taxon>
        <taxon>asterids</taxon>
        <taxon>lamiids</taxon>
        <taxon>Solanales</taxon>
        <taxon>Solanaceae</taxon>
        <taxon>Solanoideae</taxon>
        <taxon>Datureae</taxon>
        <taxon>Datura</taxon>
    </lineage>
</organism>
<keyword evidence="1" id="KW-0472">Membrane</keyword>
<dbReference type="EMBL" id="JACEIK010003147">
    <property type="protein sequence ID" value="MCD9640540.1"/>
    <property type="molecule type" value="Genomic_DNA"/>
</dbReference>
<dbReference type="Pfam" id="PF20167">
    <property type="entry name" value="Transposase_32"/>
    <property type="match status" value="1"/>
</dbReference>
<evidence type="ECO:0000259" key="2">
    <source>
        <dbReference type="Pfam" id="PF20167"/>
    </source>
</evidence>
<feature type="domain" description="Putative plant transposon protein" evidence="2">
    <location>
        <begin position="5"/>
        <end position="78"/>
    </location>
</feature>
<evidence type="ECO:0000313" key="4">
    <source>
        <dbReference type="Proteomes" id="UP000823775"/>
    </source>
</evidence>
<evidence type="ECO:0000313" key="3">
    <source>
        <dbReference type="EMBL" id="MCD9640540.1"/>
    </source>
</evidence>
<keyword evidence="4" id="KW-1185">Reference proteome</keyword>
<sequence>MAPQPLRRYVLGWVMEQEVPKKHVTQVNRERVCLVYVLMTGIPINVGVIIKTVLKRARVKKGQNFGFGGLLTQFLRGHDIEGEEVDYRPAYDPRGIDVTKTNMQMLQLRMNGVTEEQLQQLKMDYPLSEHSRALCNVGPGFEEPLDDYVATEDEMARIDS</sequence>
<evidence type="ECO:0000256" key="1">
    <source>
        <dbReference type="SAM" id="Phobius"/>
    </source>
</evidence>
<proteinExistence type="predicted"/>
<keyword evidence="1" id="KW-0812">Transmembrane</keyword>
<dbReference type="Proteomes" id="UP000823775">
    <property type="component" value="Unassembled WGS sequence"/>
</dbReference>
<comment type="caution">
    <text evidence="3">The sequence shown here is derived from an EMBL/GenBank/DDBJ whole genome shotgun (WGS) entry which is preliminary data.</text>
</comment>
<name>A0ABS8V2C2_DATST</name>
<dbReference type="InterPro" id="IPR046796">
    <property type="entry name" value="Transposase_32_dom"/>
</dbReference>
<protein>
    <recommendedName>
        <fullName evidence="2">Putative plant transposon protein domain-containing protein</fullName>
    </recommendedName>
</protein>
<keyword evidence="1" id="KW-1133">Transmembrane helix</keyword>
<feature type="transmembrane region" description="Helical" evidence="1">
    <location>
        <begin position="34"/>
        <end position="54"/>
    </location>
</feature>
<gene>
    <name evidence="3" type="ORF">HAX54_025897</name>
</gene>
<reference evidence="3 4" key="1">
    <citation type="journal article" date="2021" name="BMC Genomics">
        <title>Datura genome reveals duplications of psychoactive alkaloid biosynthetic genes and high mutation rate following tissue culture.</title>
        <authorList>
            <person name="Rajewski A."/>
            <person name="Carter-House D."/>
            <person name="Stajich J."/>
            <person name="Litt A."/>
        </authorList>
    </citation>
    <scope>NUCLEOTIDE SEQUENCE [LARGE SCALE GENOMIC DNA]</scope>
    <source>
        <strain evidence="3">AR-01</strain>
    </source>
</reference>
<accession>A0ABS8V2C2</accession>